<reference evidence="1 2" key="2">
    <citation type="submission" date="2023-06" db="EMBL/GenBank/DDBJ databases">
        <title>Complete Genome Sequence of Flavobacterium keumense K3R-10.</title>
        <authorList>
            <person name="Jeong H."/>
            <person name="Jhang S.Y."/>
            <person name="Kim J.N."/>
        </authorList>
    </citation>
    <scope>NUCLEOTIDE SEQUENCE [LARGE SCALE GENOMIC DNA]</scope>
    <source>
        <strain evidence="1 2">K3R-10</strain>
    </source>
</reference>
<proteinExistence type="predicted"/>
<organism evidence="1 2">
    <name type="scientific">Flavobacterium keumense</name>
    <dbReference type="NCBI Taxonomy" id="1306518"/>
    <lineage>
        <taxon>Bacteria</taxon>
        <taxon>Pseudomonadati</taxon>
        <taxon>Bacteroidota</taxon>
        <taxon>Flavobacteriia</taxon>
        <taxon>Flavobacteriales</taxon>
        <taxon>Flavobacteriaceae</taxon>
        <taxon>Flavobacterium</taxon>
    </lineage>
</organism>
<protein>
    <submittedName>
        <fullName evidence="1">DUF4270 domain-containing protein</fullName>
    </submittedName>
</protein>
<accession>A0ABY8N954</accession>
<evidence type="ECO:0000313" key="1">
    <source>
        <dbReference type="EMBL" id="WGK95386.1"/>
    </source>
</evidence>
<keyword evidence="2" id="KW-1185">Reference proteome</keyword>
<evidence type="ECO:0000313" key="2">
    <source>
        <dbReference type="Proteomes" id="UP001232117"/>
    </source>
</evidence>
<dbReference type="RefSeq" id="WP_280158207.1">
    <property type="nucleotide sequence ID" value="NZ_CP092332.1"/>
</dbReference>
<dbReference type="EMBL" id="CP092332">
    <property type="protein sequence ID" value="WGK95386.1"/>
    <property type="molecule type" value="Genomic_DNA"/>
</dbReference>
<dbReference type="Pfam" id="PF14092">
    <property type="entry name" value="DUF4270"/>
    <property type="match status" value="1"/>
</dbReference>
<dbReference type="Proteomes" id="UP001232117">
    <property type="component" value="Chromosome"/>
</dbReference>
<sequence>MAHNQKIGPVDSNNLPINALGIYDDPAFGKTTAHFATQLSLSSIAPTIGANAVIDSVYLSVPYFSTLKTTNSDGSHVYELDSIYGGQSPIKLSIYESGYYMRDLDPATSFQESQKYFTDQNVVFDNAKLGTRLNNSSNPSQNDLFFFDSKEIVQKTTATDGKVTTTRSVPAMRLKLSDSFFRDKILNASSDKLVSNEAFKNYFRGLYFKVETVSGSAGSMAMMNFKSGKIIISYTEDQVSNNVTTRVPKTIELNLTGNSVSLLDQSNLNASYINAVTNPNSSLGDANLYLKGGEGSMAVIDLFKTPGELDLIRSRGWLINEANLIFHIDATKMASSTEPNRVYLYDLTHNKPVVDYYLDATNSSDAKKSKYVFSGLINKEAVTNGRGQTYKIRITNQIRNLVKHADSTNVKLGLVVTENISESSFVKLRNANSFSAKIVKASVMNPLGTILYGTHPSIPEDKRLKLQIYYTKPN</sequence>
<name>A0ABY8N954_9FLAO</name>
<reference evidence="1 2" key="1">
    <citation type="submission" date="2022-02" db="EMBL/GenBank/DDBJ databases">
        <authorList>
            <person name="Cha I.-T."/>
            <person name="Lee K.-E."/>
            <person name="Park S.-J."/>
        </authorList>
    </citation>
    <scope>NUCLEOTIDE SEQUENCE [LARGE SCALE GENOMIC DNA]</scope>
    <source>
        <strain evidence="1 2">K3R-10</strain>
    </source>
</reference>
<gene>
    <name evidence="1" type="ORF">MG292_03920</name>
</gene>
<dbReference type="InterPro" id="IPR025366">
    <property type="entry name" value="DUF4270"/>
</dbReference>